<comment type="caution">
    <text evidence="3">The sequence shown here is derived from an EMBL/GenBank/DDBJ whole genome shotgun (WGS) entry which is preliminary data.</text>
</comment>
<feature type="compositionally biased region" description="Basic and acidic residues" evidence="1">
    <location>
        <begin position="964"/>
        <end position="978"/>
    </location>
</feature>
<feature type="compositionally biased region" description="Basic and acidic residues" evidence="1">
    <location>
        <begin position="1182"/>
        <end position="1192"/>
    </location>
</feature>
<feature type="compositionally biased region" description="Basic and acidic residues" evidence="1">
    <location>
        <begin position="774"/>
        <end position="787"/>
    </location>
</feature>
<dbReference type="Pfam" id="PF02120">
    <property type="entry name" value="Flg_hook"/>
    <property type="match status" value="1"/>
</dbReference>
<feature type="compositionally biased region" description="Basic and acidic residues" evidence="1">
    <location>
        <begin position="714"/>
        <end position="723"/>
    </location>
</feature>
<feature type="region of interest" description="Disordered" evidence="1">
    <location>
        <begin position="571"/>
        <end position="805"/>
    </location>
</feature>
<evidence type="ECO:0000256" key="1">
    <source>
        <dbReference type="SAM" id="MobiDB-lite"/>
    </source>
</evidence>
<proteinExistence type="predicted"/>
<feature type="compositionally biased region" description="Basic and acidic residues" evidence="1">
    <location>
        <begin position="1091"/>
        <end position="1103"/>
    </location>
</feature>
<feature type="compositionally biased region" description="Basic and acidic residues" evidence="1">
    <location>
        <begin position="1000"/>
        <end position="1009"/>
    </location>
</feature>
<dbReference type="Proteomes" id="UP000443843">
    <property type="component" value="Unassembled WGS sequence"/>
</dbReference>
<feature type="domain" description="Flagellar hook-length control protein-like C-terminal" evidence="2">
    <location>
        <begin position="1371"/>
        <end position="1438"/>
    </location>
</feature>
<evidence type="ECO:0000313" key="4">
    <source>
        <dbReference type="Proteomes" id="UP000443843"/>
    </source>
</evidence>
<gene>
    <name evidence="3" type="ORF">GLS40_01310</name>
</gene>
<reference evidence="3 4" key="1">
    <citation type="submission" date="2019-11" db="EMBL/GenBank/DDBJ databases">
        <title>Pseudooceanicola pacifica sp. nov., isolated from deep-sea sediment of the Pacific Ocean.</title>
        <authorList>
            <person name="Lyu L."/>
        </authorList>
    </citation>
    <scope>NUCLEOTIDE SEQUENCE [LARGE SCALE GENOMIC DNA]</scope>
    <source>
        <strain evidence="3 4">216_PA32_1</strain>
    </source>
</reference>
<accession>A0A844VY74</accession>
<dbReference type="InterPro" id="IPR021136">
    <property type="entry name" value="Flagellar_hook_control-like_C"/>
</dbReference>
<feature type="compositionally biased region" description="Low complexity" evidence="1">
    <location>
        <begin position="323"/>
        <end position="334"/>
    </location>
</feature>
<dbReference type="InterPro" id="IPR038610">
    <property type="entry name" value="FliK-like_C_sf"/>
</dbReference>
<feature type="compositionally biased region" description="Basic and acidic residues" evidence="1">
    <location>
        <begin position="480"/>
        <end position="494"/>
    </location>
</feature>
<feature type="compositionally biased region" description="Basic and acidic residues" evidence="1">
    <location>
        <begin position="903"/>
        <end position="919"/>
    </location>
</feature>
<sequence length="1482" mass="157400">MQLKFPRLAILPEIRVEPPEAGQEKSQRTDDFFGLFLDLEDRPAEEKTAAIMTRREDGEPEETDIAHTAPATSDRTESQDQSAFPSVETKTPDVVEDVNYGESDSTEPRQRWALESLQGQAPQSEIPEPAIQKSGDIPHQTVAESKSDGFADALATGRAPTPSRTDLTSPVPRGGVNMRDHNERHLPVRTDPRTAKRGVTVPLSRRGEDAFRAATTTGASIAAFSSGEPQLDASPHPGLRKADGTQTSQPVVREVPSQSRPTPHPTRSDPKASPGRTSFEARQHAAPGPFAAITAAETIPEKTRPHVSVRPADAPDVSLSEVAADADPATQSAARPAKSHPGSAQTPGVPLNVVAPVDDNQDGPAITLNARGTMPPVDSGKPVRSPPLPDAKPPSRTERRPENGKPFDARSAAGTVHPRPESAATRSATDTQGPDLPRIAQEPLQPQRSGAHKTEKPLADTPPAEVGAPTATRSGQLEAPAEKPEPMARNERRRVLVAGNHRKDRAAGDGPNGIAKPISTTDFERRLSDIPSPPRLPRQTQTHKVVEPDSGLLRRAGAAAADRKHAAIAGVGAGGGLGQTAEAPIDKVSSSPKVEGENWRSTAVEGMEARRSNALARPAGPLDARSLGRENPAGPKHPNVLAKAAATSNPGIGDGTANRPLPDAELRIVIIPQSRDMAHSQPKVSNTAPKPDAQRDQPRPTPTVAVTLSQTPAKGDRHPRESVSKLYPTPGTASHQMRSGGHTTVSTAETAVRAEAPFTQSPPEPHTGLMSASAEKRGATPHPDRTVRPIPLPGPLSNLSDSRGPVPELFHQQSRKYGPVARLWVGPKAHSAEETSHFRSNGATSEQVLPQKLSVPPGGVSETGGFRETRHGGRVETMDTIPNPLPSKRPKVAQPRTSAAHTPRSEVNPEHHTKARERQVWPIANSSVTPETRGAKSASSAARDSQNTHRAHLPATAGWNETGLDEHGNRLPSKDHRSSGPILFTSTHKARAFVSTHQSGAKDDGERIPAKQAVRAHGPASGRVLLANRPPSNLQKMSIVPADPPGVEPRPVHLPGQMGPDRQSTRIAQPPGTEPNNPETVRASDSKGAAIRRDADAVRERPEPTPPRPSSTIGMALEPVEVPGPRTVESGGRSARIPPAAPDTLAAPETNAPKTDPVFSRLTDPHRSPSVTQADTAPKAEFVSDRPSHREIAILSRTETGNSRSHGRPGDQQEFVVPPGPKSRLPEGSAPMQQTVAPEAAAGTVRIPASGDERGLAPLWPGEDSGNDARTKNSAEMTWTRRAAANVRQPVTAPSTHRMAPVGRVAAVRTAETSEVDWDFSGSAHPVEDQGRHMTAIQAGAAARPVGFPQFAGNPAAQVAAAAREAVDGPIEISLHPEELGRLHMTLRLQEKGITLVILADRPETVDLVRRHADELAQEFQEAGYTSVSVFVDSGTTDSGSADCQGLQGEDIATETRPDPDGEDPPPIRLNHQPSDGLDIRL</sequence>
<feature type="compositionally biased region" description="Basic and acidic residues" evidence="1">
    <location>
        <begin position="393"/>
        <end position="408"/>
    </location>
</feature>
<name>A0A844VY74_9RHOB</name>
<dbReference type="EMBL" id="WNXQ01000001">
    <property type="protein sequence ID" value="MWB76656.1"/>
    <property type="molecule type" value="Genomic_DNA"/>
</dbReference>
<feature type="region of interest" description="Disordered" evidence="1">
    <location>
        <begin position="40"/>
        <end position="133"/>
    </location>
</feature>
<organism evidence="3 4">
    <name type="scientific">Pseudooceanicola pacificus</name>
    <dbReference type="NCBI Taxonomy" id="2676438"/>
    <lineage>
        <taxon>Bacteria</taxon>
        <taxon>Pseudomonadati</taxon>
        <taxon>Pseudomonadota</taxon>
        <taxon>Alphaproteobacteria</taxon>
        <taxon>Rhodobacterales</taxon>
        <taxon>Paracoccaceae</taxon>
        <taxon>Pseudooceanicola</taxon>
    </lineage>
</organism>
<feature type="compositionally biased region" description="Polar residues" evidence="1">
    <location>
        <begin position="731"/>
        <end position="749"/>
    </location>
</feature>
<feature type="region of interest" description="Disordered" evidence="1">
    <location>
        <begin position="1436"/>
        <end position="1482"/>
    </location>
</feature>
<evidence type="ECO:0000259" key="2">
    <source>
        <dbReference type="Pfam" id="PF02120"/>
    </source>
</evidence>
<feature type="compositionally biased region" description="Polar residues" evidence="1">
    <location>
        <begin position="244"/>
        <end position="261"/>
    </location>
</feature>
<dbReference type="Gene3D" id="3.30.750.140">
    <property type="match status" value="1"/>
</dbReference>
<feature type="compositionally biased region" description="Basic and acidic residues" evidence="1">
    <location>
        <begin position="40"/>
        <end position="57"/>
    </location>
</feature>
<evidence type="ECO:0000313" key="3">
    <source>
        <dbReference type="EMBL" id="MWB76656.1"/>
    </source>
</evidence>
<feature type="compositionally biased region" description="Low complexity" evidence="1">
    <location>
        <begin position="285"/>
        <end position="296"/>
    </location>
</feature>
<feature type="region of interest" description="Disordered" evidence="1">
    <location>
        <begin position="995"/>
        <end position="1230"/>
    </location>
</feature>
<dbReference type="CDD" id="cd17470">
    <property type="entry name" value="T3SS_Flik_C"/>
    <property type="match status" value="1"/>
</dbReference>
<protein>
    <recommendedName>
        <fullName evidence="2">Flagellar hook-length control protein-like C-terminal domain-containing protein</fullName>
    </recommendedName>
</protein>
<feature type="region of interest" description="Disordered" evidence="1">
    <location>
        <begin position="1250"/>
        <end position="1271"/>
    </location>
</feature>
<feature type="region of interest" description="Disordered" evidence="1">
    <location>
        <begin position="876"/>
        <end position="982"/>
    </location>
</feature>
<feature type="compositionally biased region" description="Basic and acidic residues" evidence="1">
    <location>
        <begin position="178"/>
        <end position="194"/>
    </location>
</feature>
<feature type="region of interest" description="Disordered" evidence="1">
    <location>
        <begin position="148"/>
        <end position="551"/>
    </location>
</feature>
<keyword evidence="4" id="KW-1185">Reference proteome</keyword>